<organism evidence="6 7">
    <name type="scientific">Lysobacter daejeonensis GH1-9</name>
    <dbReference type="NCBI Taxonomy" id="1385517"/>
    <lineage>
        <taxon>Bacteria</taxon>
        <taxon>Pseudomonadati</taxon>
        <taxon>Pseudomonadota</taxon>
        <taxon>Gammaproteobacteria</taxon>
        <taxon>Lysobacterales</taxon>
        <taxon>Lysobacteraceae</taxon>
        <taxon>Aerolutibacter</taxon>
    </lineage>
</organism>
<dbReference type="InterPro" id="IPR027785">
    <property type="entry name" value="UvrD-like_helicase_C"/>
</dbReference>
<evidence type="ECO:0000256" key="4">
    <source>
        <dbReference type="SAM" id="MobiDB-lite"/>
    </source>
</evidence>
<proteinExistence type="inferred from homology"/>
<dbReference type="eggNOG" id="COG0507">
    <property type="taxonomic scope" value="Bacteria"/>
</dbReference>
<dbReference type="CDD" id="cd18809">
    <property type="entry name" value="SF1_C_RecD"/>
    <property type="match status" value="1"/>
</dbReference>
<dbReference type="PANTHER" id="PTHR43788:SF6">
    <property type="entry name" value="DNA HELICASE B"/>
    <property type="match status" value="1"/>
</dbReference>
<keyword evidence="3" id="KW-0269">Exonuclease</keyword>
<dbReference type="GO" id="GO:0005524">
    <property type="term" value="F:ATP binding"/>
    <property type="evidence" value="ECO:0007669"/>
    <property type="project" value="UniProtKB-UniRule"/>
</dbReference>
<sequence>MPGFEPPEAWSSLDHAVARWVLAHGGDVRLARLAGWASAAESRGDAALLLTAEGAQRLGMPWSPDLPAAVQAMADDAGDAWVQRTVGEVVPASPFVLDGEAFFLRRNFLHETAVAGLVRHRRAACPTPAHAITDDDLRDLFNSSTRDEEAPQRAAVRQAPGKRLFVLTGGPGTGKTTTVLRMLLALVREHTAAHAGRAPVVRIAAPTGKAAQRLTESLRRGGVALHARPPSHGADAESATAARPWSPLPSTWQPHLDSLATAESGTLHRLLGSRGGQGGFAHHREHRLPADIVVVDEASMIDLALLRALLEALRDDAVLVLVGDADQLTSVGTGSVLADLVAALEGGDAPDLVRLRHCFRADRLLVPINDAVRNGDVAAFQDAWRAAGSQAVRHAPLDRRALDPLLSAWARRVETALSQACAFDVLHDADPAAARRALSALHAQQLLCALREGPFGAVDANARIEHHLRRSETLAEWAGADWYPGRAVMVVRNDYASNLFNGDVGLCLRVRLDDGREVLRVAFEGVAGNDSEGDTPAVRWFDPDTLPAHEGAFALTVHKSQGSEYRHVALLLPPVAEHPLLVRQMLYTGLSRARQSVELWGTSDAVIACMDNALTRAGRLRERIGG</sequence>
<dbReference type="Gene3D" id="3.40.50.300">
    <property type="entry name" value="P-loop containing nucleotide triphosphate hydrolases"/>
    <property type="match status" value="3"/>
</dbReference>
<feature type="domain" description="AAA+ ATPase" evidence="5">
    <location>
        <begin position="161"/>
        <end position="369"/>
    </location>
</feature>
<dbReference type="EC" id="5.6.2.3" evidence="3"/>
<protein>
    <recommendedName>
        <fullName evidence="3">RecBCD enzyme subunit RecD</fullName>
        <ecNumber evidence="3">5.6.2.3</ecNumber>
    </recommendedName>
    <alternativeName>
        <fullName evidence="3">DNA 5'-3' helicase subunit RecD</fullName>
    </alternativeName>
    <alternativeName>
        <fullName evidence="3">Exonuclease V subunit RecD</fullName>
        <shortName evidence="3">ExoV subunit RecD</shortName>
    </alternativeName>
    <alternativeName>
        <fullName evidence="3">Helicase/nuclease RecBCD subunit RecD</fullName>
    </alternativeName>
</protein>
<dbReference type="PANTHER" id="PTHR43788">
    <property type="entry name" value="DNA2/NAM7 HELICASE FAMILY MEMBER"/>
    <property type="match status" value="1"/>
</dbReference>
<keyword evidence="7" id="KW-1185">Reference proteome</keyword>
<dbReference type="InterPro" id="IPR006344">
    <property type="entry name" value="RecD"/>
</dbReference>
<dbReference type="GO" id="GO:0043139">
    <property type="term" value="F:5'-3' DNA helicase activity"/>
    <property type="evidence" value="ECO:0007669"/>
    <property type="project" value="UniProtKB-UniRule"/>
</dbReference>
<dbReference type="GO" id="GO:0009338">
    <property type="term" value="C:exodeoxyribonuclease V complex"/>
    <property type="evidence" value="ECO:0007669"/>
    <property type="project" value="InterPro"/>
</dbReference>
<evidence type="ECO:0000256" key="1">
    <source>
        <dbReference type="ARBA" id="ARBA00022741"/>
    </source>
</evidence>
<accession>A0A0A0ERL2</accession>
<comment type="subunit">
    <text evidence="3">Heterotrimer of RecB, RecC and RecD. All subunits contribute to DNA-binding.</text>
</comment>
<keyword evidence="3" id="KW-0413">Isomerase</keyword>
<comment type="miscellaneous">
    <text evidence="3">In the RecBCD complex, RecB has a slow 3'-5' helicase, an exonuclease activity and loads RecA onto ssDNA, RecD has a fast 5'-3' helicase activity, while RecC stimulates the ATPase and processivity of the RecB helicase and contributes to recognition of the Chi site.</text>
</comment>
<keyword evidence="3" id="KW-0234">DNA repair</keyword>
<comment type="catalytic activity">
    <reaction evidence="3">
        <text>ATP + H2O = ADP + phosphate + H(+)</text>
        <dbReference type="Rhea" id="RHEA:13065"/>
        <dbReference type="ChEBI" id="CHEBI:15377"/>
        <dbReference type="ChEBI" id="CHEBI:15378"/>
        <dbReference type="ChEBI" id="CHEBI:30616"/>
        <dbReference type="ChEBI" id="CHEBI:43474"/>
        <dbReference type="ChEBI" id="CHEBI:456216"/>
        <dbReference type="EC" id="5.6.2.3"/>
    </reaction>
</comment>
<dbReference type="GO" id="GO:0017116">
    <property type="term" value="F:single-stranded DNA helicase activity"/>
    <property type="evidence" value="ECO:0007669"/>
    <property type="project" value="TreeGrafter"/>
</dbReference>
<keyword evidence="1 3" id="KW-0547">Nucleotide-binding</keyword>
<evidence type="ECO:0000256" key="2">
    <source>
        <dbReference type="ARBA" id="ARBA00022840"/>
    </source>
</evidence>
<evidence type="ECO:0000313" key="7">
    <source>
        <dbReference type="Proteomes" id="UP000029998"/>
    </source>
</evidence>
<keyword evidence="3" id="KW-0227">DNA damage</keyword>
<dbReference type="AlphaFoldDB" id="A0A0A0ERL2"/>
<keyword evidence="3" id="KW-0238">DNA-binding</keyword>
<evidence type="ECO:0000313" key="6">
    <source>
        <dbReference type="EMBL" id="KGM53621.1"/>
    </source>
</evidence>
<comment type="function">
    <text evidence="3">A helicase/nuclease that prepares dsDNA breaks (DSB) for recombinational DNA repair. Binds to DSBs and unwinds DNA via a highly rapid and processive ATP-dependent bidirectional helicase activity. Unwinds dsDNA until it encounters a Chi (crossover hotspot instigator) sequence from the 3' direction. Cuts ssDNA a few nucleotides 3' to the Chi site. The properties and activities of the enzyme are changed at Chi. The Chi-altered holoenzyme produces a long 3'-ssDNA overhang and facilitates RecA-binding to the ssDNA for homologous DNA recombination and repair. Holoenzyme degrades any linearized DNA that is unable to undergo homologous recombination. In the holoenzyme this subunit has ssDNA-dependent ATPase and 5'-3' helicase activity. When added to pre-assembled RecBC greatly stimulates nuclease activity and augments holoenzyme processivity. Negatively regulates the RecA-loading ability of RecBCD.</text>
</comment>
<comment type="similarity">
    <text evidence="3">Belongs to the RecD family.</text>
</comment>
<reference evidence="6 7" key="1">
    <citation type="submission" date="2013-08" db="EMBL/GenBank/DDBJ databases">
        <title>Genome sequencing of Lysobacter.</title>
        <authorList>
            <person name="Zhang S."/>
            <person name="Wang G."/>
        </authorList>
    </citation>
    <scope>NUCLEOTIDE SEQUENCE [LARGE SCALE GENOMIC DNA]</scope>
    <source>
        <strain evidence="6 7">GH1-9</strain>
    </source>
</reference>
<dbReference type="GO" id="GO:0003677">
    <property type="term" value="F:DNA binding"/>
    <property type="evidence" value="ECO:0007669"/>
    <property type="project" value="UniProtKB-UniRule"/>
</dbReference>
<dbReference type="Pfam" id="PF13245">
    <property type="entry name" value="AAA_19"/>
    <property type="match status" value="1"/>
</dbReference>
<keyword evidence="2 3" id="KW-0067">ATP-binding</keyword>
<dbReference type="EMBL" id="AVPU01000024">
    <property type="protein sequence ID" value="KGM53621.1"/>
    <property type="molecule type" value="Genomic_DNA"/>
</dbReference>
<dbReference type="GO" id="GO:0008854">
    <property type="term" value="F:exodeoxyribonuclease V activity"/>
    <property type="evidence" value="ECO:0007669"/>
    <property type="project" value="InterPro"/>
</dbReference>
<dbReference type="STRING" id="1385517.N800_07340"/>
<comment type="caution">
    <text evidence="6">The sequence shown here is derived from an EMBL/GenBank/DDBJ whole genome shotgun (WGS) entry which is preliminary data.</text>
</comment>
<dbReference type="NCBIfam" id="TIGR01447">
    <property type="entry name" value="recD"/>
    <property type="match status" value="1"/>
</dbReference>
<feature type="binding site" evidence="3">
    <location>
        <begin position="169"/>
        <end position="176"/>
    </location>
    <ligand>
        <name>ATP</name>
        <dbReference type="ChEBI" id="CHEBI:30616"/>
    </ligand>
</feature>
<dbReference type="SMART" id="SM00382">
    <property type="entry name" value="AAA"/>
    <property type="match status" value="1"/>
</dbReference>
<keyword evidence="3" id="KW-0378">Hydrolase</keyword>
<evidence type="ECO:0000259" key="5">
    <source>
        <dbReference type="SMART" id="SM00382"/>
    </source>
</evidence>
<dbReference type="SUPFAM" id="SSF52540">
    <property type="entry name" value="P-loop containing nucleoside triphosphate hydrolases"/>
    <property type="match status" value="2"/>
</dbReference>
<keyword evidence="3" id="KW-0540">Nuclease</keyword>
<dbReference type="InterPro" id="IPR050534">
    <property type="entry name" value="Coronavir_polyprotein_1ab"/>
</dbReference>
<feature type="region of interest" description="Disordered" evidence="4">
    <location>
        <begin position="225"/>
        <end position="244"/>
    </location>
</feature>
<dbReference type="OrthoDB" id="9803432at2"/>
<dbReference type="HAMAP" id="MF_01487">
    <property type="entry name" value="RecD"/>
    <property type="match status" value="1"/>
</dbReference>
<dbReference type="Proteomes" id="UP000029998">
    <property type="component" value="Unassembled WGS sequence"/>
</dbReference>
<dbReference type="InterPro" id="IPR003593">
    <property type="entry name" value="AAA+_ATPase"/>
</dbReference>
<dbReference type="GO" id="GO:0000724">
    <property type="term" value="P:double-strand break repair via homologous recombination"/>
    <property type="evidence" value="ECO:0007669"/>
    <property type="project" value="UniProtKB-UniRule"/>
</dbReference>
<evidence type="ECO:0000256" key="3">
    <source>
        <dbReference type="HAMAP-Rule" id="MF_01487"/>
    </source>
</evidence>
<dbReference type="InterPro" id="IPR027417">
    <property type="entry name" value="P-loop_NTPase"/>
</dbReference>
<dbReference type="Pfam" id="PF13538">
    <property type="entry name" value="UvrD_C_2"/>
    <property type="match status" value="1"/>
</dbReference>
<name>A0A0A0ERL2_9GAMM</name>
<dbReference type="GO" id="GO:0016887">
    <property type="term" value="F:ATP hydrolysis activity"/>
    <property type="evidence" value="ECO:0007669"/>
    <property type="project" value="RHEA"/>
</dbReference>
<keyword evidence="3" id="KW-0347">Helicase</keyword>
<gene>
    <name evidence="3" type="primary">recD</name>
    <name evidence="6" type="ORF">N800_07340</name>
</gene>